<dbReference type="GO" id="GO:0000287">
    <property type="term" value="F:magnesium ion binding"/>
    <property type="evidence" value="ECO:0007669"/>
    <property type="project" value="TreeGrafter"/>
</dbReference>
<feature type="transmembrane region" description="Helical" evidence="6">
    <location>
        <begin position="296"/>
        <end position="316"/>
    </location>
</feature>
<dbReference type="InterPro" id="IPR045863">
    <property type="entry name" value="CorA_TM1_TM2"/>
</dbReference>
<evidence type="ECO:0000256" key="6">
    <source>
        <dbReference type="SAM" id="Phobius"/>
    </source>
</evidence>
<protein>
    <submittedName>
        <fullName evidence="7">Uncharacterized protein</fullName>
    </submittedName>
</protein>
<dbReference type="PANTHER" id="PTHR46494:SF1">
    <property type="entry name" value="CORA FAMILY METAL ION TRANSPORTER (EUROFUNG)"/>
    <property type="match status" value="1"/>
</dbReference>
<dbReference type="STRING" id="1448320.A0A319DLH8"/>
<comment type="subcellular location">
    <subcellularLocation>
        <location evidence="1">Cell membrane</location>
        <topology evidence="1">Multi-pass membrane protein</topology>
    </subcellularLocation>
</comment>
<feature type="transmembrane region" description="Helical" evidence="6">
    <location>
        <begin position="336"/>
        <end position="362"/>
    </location>
</feature>
<reference evidence="7 8" key="1">
    <citation type="submission" date="2018-02" db="EMBL/GenBank/DDBJ databases">
        <title>The genomes of Aspergillus section Nigri reveals drivers in fungal speciation.</title>
        <authorList>
            <consortium name="DOE Joint Genome Institute"/>
            <person name="Vesth T.C."/>
            <person name="Nybo J."/>
            <person name="Theobald S."/>
            <person name="Brandl J."/>
            <person name="Frisvad J.C."/>
            <person name="Nielsen K.F."/>
            <person name="Lyhne E.K."/>
            <person name="Kogle M.E."/>
            <person name="Kuo A."/>
            <person name="Riley R."/>
            <person name="Clum A."/>
            <person name="Nolan M."/>
            <person name="Lipzen A."/>
            <person name="Salamov A."/>
            <person name="Henrissat B."/>
            <person name="Wiebenga A."/>
            <person name="De vries R.P."/>
            <person name="Grigoriev I.V."/>
            <person name="Mortensen U.H."/>
            <person name="Andersen M.R."/>
            <person name="Baker S.E."/>
        </authorList>
    </citation>
    <scope>NUCLEOTIDE SEQUENCE [LARGE SCALE GENOMIC DNA]</scope>
    <source>
        <strain evidence="7 8">CBS 707.79</strain>
    </source>
</reference>
<evidence type="ECO:0000256" key="3">
    <source>
        <dbReference type="ARBA" id="ARBA00022989"/>
    </source>
</evidence>
<dbReference type="GO" id="GO:0015095">
    <property type="term" value="F:magnesium ion transmembrane transporter activity"/>
    <property type="evidence" value="ECO:0007669"/>
    <property type="project" value="TreeGrafter"/>
</dbReference>
<dbReference type="OrthoDB" id="4511109at2759"/>
<feature type="compositionally biased region" description="Basic and acidic residues" evidence="5">
    <location>
        <begin position="128"/>
        <end position="138"/>
    </location>
</feature>
<dbReference type="SUPFAM" id="SSF144083">
    <property type="entry name" value="Magnesium transport protein CorA, transmembrane region"/>
    <property type="match status" value="1"/>
</dbReference>
<dbReference type="InterPro" id="IPR002523">
    <property type="entry name" value="MgTranspt_CorA/ZnTranspt_ZntB"/>
</dbReference>
<evidence type="ECO:0000256" key="1">
    <source>
        <dbReference type="ARBA" id="ARBA00004651"/>
    </source>
</evidence>
<dbReference type="GO" id="GO:0005886">
    <property type="term" value="C:plasma membrane"/>
    <property type="evidence" value="ECO:0007669"/>
    <property type="project" value="UniProtKB-SubCell"/>
</dbReference>
<keyword evidence="8" id="KW-1185">Reference proteome</keyword>
<feature type="region of interest" description="Disordered" evidence="5">
    <location>
        <begin position="128"/>
        <end position="195"/>
    </location>
</feature>
<sequence>MQLDEPKVDTKILMVNQLWLWVIQDNTIITSTTDEVEDPEETFLQRVLDNLYQTDLDGIVQTKRSQSAIYHVAGVIMDTARGLFNAREIQITSATDSKISPLNVYSKAIQRMRDTEIKLFADFRESLKRKEKEPDNTEPRVQSGTNLGDQHPKQSVPERDEINRPGSQEIRASEHSTSEKNQYPKQEEFWGNNENPYENISHETELLEKTKNILDELNILKTLAQEQRRVNDLWEKMRSNDRIRRAVSPSEIVEDIESMMEDAKSVQSDIRMLLDLKQKEASIIEAQATRRQSDTVMTFTMVTIVFLPASFLTSLFALNISDFPHENGKVSYKGRWIFPIIFGVSFVVSAILVVLAFNANWLKHLINQIRAKKGQQRGKERTSDSTHEKQNIRQHFKTFGEWVGRKKTYKTRKPGDLEKGKGNIGQGMMNGMK</sequence>
<proteinExistence type="predicted"/>
<feature type="compositionally biased region" description="Polar residues" evidence="5">
    <location>
        <begin position="139"/>
        <end position="148"/>
    </location>
</feature>
<dbReference type="AlphaFoldDB" id="A0A319DLH8"/>
<evidence type="ECO:0000256" key="2">
    <source>
        <dbReference type="ARBA" id="ARBA00022692"/>
    </source>
</evidence>
<accession>A0A319DLH8</accession>
<keyword evidence="2 6" id="KW-0812">Transmembrane</keyword>
<evidence type="ECO:0000256" key="5">
    <source>
        <dbReference type="SAM" id="MobiDB-lite"/>
    </source>
</evidence>
<evidence type="ECO:0000256" key="4">
    <source>
        <dbReference type="ARBA" id="ARBA00023136"/>
    </source>
</evidence>
<dbReference type="Gene3D" id="1.20.58.340">
    <property type="entry name" value="Magnesium transport protein CorA, transmembrane region"/>
    <property type="match status" value="1"/>
</dbReference>
<name>A0A319DLH8_9EURO</name>
<dbReference type="EMBL" id="KZ825863">
    <property type="protein sequence ID" value="PYH94927.1"/>
    <property type="molecule type" value="Genomic_DNA"/>
</dbReference>
<feature type="region of interest" description="Disordered" evidence="5">
    <location>
        <begin position="410"/>
        <end position="433"/>
    </location>
</feature>
<feature type="compositionally biased region" description="Basic and acidic residues" evidence="5">
    <location>
        <begin position="150"/>
        <end position="163"/>
    </location>
</feature>
<keyword evidence="3 6" id="KW-1133">Transmembrane helix</keyword>
<dbReference type="PANTHER" id="PTHR46494">
    <property type="entry name" value="CORA FAMILY METAL ION TRANSPORTER (EUROFUNG)"/>
    <property type="match status" value="1"/>
</dbReference>
<organism evidence="7 8">
    <name type="scientific">Aspergillus ellipticus CBS 707.79</name>
    <dbReference type="NCBI Taxonomy" id="1448320"/>
    <lineage>
        <taxon>Eukaryota</taxon>
        <taxon>Fungi</taxon>
        <taxon>Dikarya</taxon>
        <taxon>Ascomycota</taxon>
        <taxon>Pezizomycotina</taxon>
        <taxon>Eurotiomycetes</taxon>
        <taxon>Eurotiomycetidae</taxon>
        <taxon>Eurotiales</taxon>
        <taxon>Aspergillaceae</taxon>
        <taxon>Aspergillus</taxon>
        <taxon>Aspergillus subgen. Circumdati</taxon>
    </lineage>
</organism>
<dbReference type="Pfam" id="PF01544">
    <property type="entry name" value="CorA"/>
    <property type="match status" value="1"/>
</dbReference>
<keyword evidence="4 6" id="KW-0472">Membrane</keyword>
<dbReference type="Proteomes" id="UP000247810">
    <property type="component" value="Unassembled WGS sequence"/>
</dbReference>
<dbReference type="VEuPathDB" id="FungiDB:BO71DRAFT_440695"/>
<dbReference type="GO" id="GO:0050897">
    <property type="term" value="F:cobalt ion binding"/>
    <property type="evidence" value="ECO:0007669"/>
    <property type="project" value="TreeGrafter"/>
</dbReference>
<gene>
    <name evidence="7" type="ORF">BO71DRAFT_440695</name>
</gene>
<evidence type="ECO:0000313" key="8">
    <source>
        <dbReference type="Proteomes" id="UP000247810"/>
    </source>
</evidence>
<dbReference type="GO" id="GO:0015087">
    <property type="term" value="F:cobalt ion transmembrane transporter activity"/>
    <property type="evidence" value="ECO:0007669"/>
    <property type="project" value="TreeGrafter"/>
</dbReference>
<evidence type="ECO:0000313" key="7">
    <source>
        <dbReference type="EMBL" id="PYH94927.1"/>
    </source>
</evidence>